<sequence length="670" mass="76130">MDAETVITWHVAEPSPEYRGAPDHADLRPEMTIGVVSERVPRLGELTREAADCSNSTEVTKACFMNLQKELYEARSYHINLHVEYTQLKNAYERQVNVTDDEWRTVEKFGLVEPVNKVISKFWEDIEFITTAFFDILDLLNRKDYLEKSILTIWKSQLVQVKDKESHDEVVHSSDEGIAVVPGYLEYLNSQLAELKGRIKWVEYNLMKYKFAASHGPELKSNINQVLRSSKKHNKWPKFPRSWRHQNRKLEEEVDWYRKKLKFFREDVQRIKSVHQAIFQKYLNPEDQKMFPSKTLTLENRLKGNPSNYPGSWIETSRHSGLSTNLSGHSSTSANTVLPWTISMAGPSRLESASAIAPNQQAHHAENREQRQETKVEADGVSEKAKDRKMVDGVADRNSSNSKIEGKFVHEEHVIQSRESPDDKLSAKIDPDQNKLGSSDVVPSMSQCYGDGERKCTSKSSESTISELPKNTQSFIVQASKMDVVNRIADDRNPFLKDEASKTERTTSKTNSNGSMNPFEEEEGDNAENELNDSSSAPTAECTKASSEHRNEKDSNRQESSESSYESAEEVLSGNAAEGTSKIEAQQEIPFSSRSNRIPQCTSLTHMASSVYVPCSVPLYADRSLAMRHVNAYTSTSNVPELVNNYELLFLQENQKPQRNVLKKLFGKKK</sequence>
<feature type="region of interest" description="Disordered" evidence="1">
    <location>
        <begin position="355"/>
        <end position="468"/>
    </location>
</feature>
<feature type="compositionally biased region" description="Acidic residues" evidence="1">
    <location>
        <begin position="519"/>
        <end position="531"/>
    </location>
</feature>
<name>A0A8S9XEG0_APOLU</name>
<protein>
    <submittedName>
        <fullName evidence="2">Uncharacterized protein</fullName>
    </submittedName>
</protein>
<feature type="compositionally biased region" description="Basic and acidic residues" evidence="1">
    <location>
        <begin position="363"/>
        <end position="395"/>
    </location>
</feature>
<feature type="compositionally biased region" description="Basic and acidic residues" evidence="1">
    <location>
        <begin position="546"/>
        <end position="560"/>
    </location>
</feature>
<feature type="compositionally biased region" description="Basic and acidic residues" evidence="1">
    <location>
        <begin position="404"/>
        <end position="433"/>
    </location>
</feature>
<keyword evidence="3" id="KW-1185">Reference proteome</keyword>
<dbReference type="Proteomes" id="UP000466442">
    <property type="component" value="Unassembled WGS sequence"/>
</dbReference>
<accession>A0A8S9XEG0</accession>
<evidence type="ECO:0000313" key="3">
    <source>
        <dbReference type="Proteomes" id="UP000466442"/>
    </source>
</evidence>
<dbReference type="AlphaFoldDB" id="A0A8S9XEG0"/>
<comment type="caution">
    <text evidence="2">The sequence shown here is derived from an EMBL/GenBank/DDBJ whole genome shotgun (WGS) entry which is preliminary data.</text>
</comment>
<evidence type="ECO:0000256" key="1">
    <source>
        <dbReference type="SAM" id="MobiDB-lite"/>
    </source>
</evidence>
<evidence type="ECO:0000313" key="2">
    <source>
        <dbReference type="EMBL" id="KAF6206939.1"/>
    </source>
</evidence>
<feature type="region of interest" description="Disordered" evidence="1">
    <location>
        <begin position="495"/>
        <end position="579"/>
    </location>
</feature>
<dbReference type="EMBL" id="WIXP02000008">
    <property type="protein sequence ID" value="KAF6206939.1"/>
    <property type="molecule type" value="Genomic_DNA"/>
</dbReference>
<gene>
    <name evidence="2" type="ORF">GE061_018175</name>
</gene>
<feature type="compositionally biased region" description="Polar residues" evidence="1">
    <location>
        <begin position="458"/>
        <end position="468"/>
    </location>
</feature>
<reference evidence="2" key="1">
    <citation type="journal article" date="2021" name="Mol. Ecol. Resour.">
        <title>Apolygus lucorum genome provides insights into omnivorousness and mesophyll feeding.</title>
        <authorList>
            <person name="Liu Y."/>
            <person name="Liu H."/>
            <person name="Wang H."/>
            <person name="Huang T."/>
            <person name="Liu B."/>
            <person name="Yang B."/>
            <person name="Yin L."/>
            <person name="Li B."/>
            <person name="Zhang Y."/>
            <person name="Zhang S."/>
            <person name="Jiang F."/>
            <person name="Zhang X."/>
            <person name="Ren Y."/>
            <person name="Wang B."/>
            <person name="Wang S."/>
            <person name="Lu Y."/>
            <person name="Wu K."/>
            <person name="Fan W."/>
            <person name="Wang G."/>
        </authorList>
    </citation>
    <scope>NUCLEOTIDE SEQUENCE</scope>
    <source>
        <strain evidence="2">12Hb</strain>
    </source>
</reference>
<organism evidence="2 3">
    <name type="scientific">Apolygus lucorum</name>
    <name type="common">Small green plant bug</name>
    <name type="synonym">Lygocoris lucorum</name>
    <dbReference type="NCBI Taxonomy" id="248454"/>
    <lineage>
        <taxon>Eukaryota</taxon>
        <taxon>Metazoa</taxon>
        <taxon>Ecdysozoa</taxon>
        <taxon>Arthropoda</taxon>
        <taxon>Hexapoda</taxon>
        <taxon>Insecta</taxon>
        <taxon>Pterygota</taxon>
        <taxon>Neoptera</taxon>
        <taxon>Paraneoptera</taxon>
        <taxon>Hemiptera</taxon>
        <taxon>Heteroptera</taxon>
        <taxon>Panheteroptera</taxon>
        <taxon>Cimicomorpha</taxon>
        <taxon>Miridae</taxon>
        <taxon>Mirini</taxon>
        <taxon>Apolygus</taxon>
    </lineage>
</organism>
<proteinExistence type="predicted"/>
<feature type="compositionally biased region" description="Basic and acidic residues" evidence="1">
    <location>
        <begin position="495"/>
        <end position="507"/>
    </location>
</feature>